<feature type="transmembrane region" description="Helical" evidence="6">
    <location>
        <begin position="416"/>
        <end position="436"/>
    </location>
</feature>
<evidence type="ECO:0000256" key="2">
    <source>
        <dbReference type="ARBA" id="ARBA00022448"/>
    </source>
</evidence>
<gene>
    <name evidence="8" type="ORF">HMPREF0281_02524</name>
</gene>
<dbReference type="PANTHER" id="PTHR23501:SF1">
    <property type="entry name" value="TRANSPORT PROTEIN HSRA-RELATED"/>
    <property type="match status" value="1"/>
</dbReference>
<feature type="transmembrane region" description="Helical" evidence="6">
    <location>
        <begin position="69"/>
        <end position="89"/>
    </location>
</feature>
<feature type="transmembrane region" description="Helical" evidence="6">
    <location>
        <begin position="350"/>
        <end position="368"/>
    </location>
</feature>
<feature type="transmembrane region" description="Helical" evidence="6">
    <location>
        <begin position="31"/>
        <end position="57"/>
    </location>
</feature>
<feature type="transmembrane region" description="Helical" evidence="6">
    <location>
        <begin position="183"/>
        <end position="204"/>
    </location>
</feature>
<comment type="caution">
    <text evidence="8">The sequence shown here is derived from an EMBL/GenBank/DDBJ whole genome shotgun (WGS) entry which is preliminary data.</text>
</comment>
<keyword evidence="5 6" id="KW-0472">Membrane</keyword>
<feature type="transmembrane region" description="Helical" evidence="6">
    <location>
        <begin position="247"/>
        <end position="267"/>
    </location>
</feature>
<feature type="transmembrane region" description="Helical" evidence="6">
    <location>
        <begin position="216"/>
        <end position="235"/>
    </location>
</feature>
<feature type="transmembrane region" description="Helical" evidence="6">
    <location>
        <begin position="319"/>
        <end position="338"/>
    </location>
</feature>
<evidence type="ECO:0000259" key="7">
    <source>
        <dbReference type="PROSITE" id="PS50850"/>
    </source>
</evidence>
<keyword evidence="3 6" id="KW-0812">Transmembrane</keyword>
<dbReference type="InterPro" id="IPR036259">
    <property type="entry name" value="MFS_trans_sf"/>
</dbReference>
<evidence type="ECO:0000256" key="1">
    <source>
        <dbReference type="ARBA" id="ARBA00004651"/>
    </source>
</evidence>
<reference evidence="8 9" key="1">
    <citation type="submission" date="2010-04" db="EMBL/GenBank/DDBJ databases">
        <authorList>
            <person name="Weinstock G."/>
            <person name="Sodergren E."/>
            <person name="Clifton S."/>
            <person name="Fulton L."/>
            <person name="Fulton B."/>
            <person name="Courtney L."/>
            <person name="Fronick C."/>
            <person name="Harrison M."/>
            <person name="Strong C."/>
            <person name="Farmer C."/>
            <person name="Delahaunty K."/>
            <person name="Markovic C."/>
            <person name="Hall O."/>
            <person name="Minx P."/>
            <person name="Tomlinson C."/>
            <person name="Mitreva M."/>
            <person name="Hou S."/>
            <person name="Wollam A."/>
            <person name="Pepin K.H."/>
            <person name="Johnson M."/>
            <person name="Bhonagiri V."/>
            <person name="Zhang X."/>
            <person name="Suruliraj S."/>
            <person name="Warren W."/>
            <person name="Chinwalla A."/>
            <person name="Mardis E.R."/>
            <person name="Wilson R.K."/>
        </authorList>
    </citation>
    <scope>NUCLEOTIDE SEQUENCE [LARGE SCALE GENOMIC DNA]</scope>
    <source>
        <strain evidence="8 9">DSM 20306</strain>
    </source>
</reference>
<evidence type="ECO:0000313" key="9">
    <source>
        <dbReference type="Proteomes" id="UP000006015"/>
    </source>
</evidence>
<keyword evidence="4 6" id="KW-1133">Transmembrane helix</keyword>
<sequence length="490" mass="51482">MYVPTIDDLVTDFPQERNVLMAQSRSFSVPIALLAAGALFLEILDGTILTTAVPAIAADFGVGPGQVSFVLVSYLVAAAVGIPATGWLSDRFGVRPVFLVALVVFTAASLLCGLAPNLSVLIAARIIQGLGGAIIVPVGRLAVIRGTDPKDYLDAIAFLTWPALVAPVIAPVLGGVITDTMGWRWIFFLNVPLGIIAVFVGLAVLPKDTKVPTGRFDVVGFLGVAIIMVALTVGAELLTADVEHRGLITSILVGIAVIVTAFIIRWLRTPGRIFDLSVLRVPTFRVGNSSGSIYRLVITAVPFMFTLLFQVSFGWSATMAGAMVVALFAGNVAIKPFTTPLIRRFAFKPVLIFSNAAGAVVLASFLFITADTPLFIIATLLFISGALRSLGFSAYNTLQFVDIGKEQTNNANVLSATLHQLGMSIGIAVAVIAISLAPSFAWAFPMAAALFLIPLIGAAALPAGGGDSALVKPGKEHPKASLKTKITMRK</sequence>
<dbReference type="PANTHER" id="PTHR23501">
    <property type="entry name" value="MAJOR FACILITATOR SUPERFAMILY"/>
    <property type="match status" value="1"/>
</dbReference>
<dbReference type="Gene3D" id="1.20.1250.20">
    <property type="entry name" value="MFS general substrate transporter like domains"/>
    <property type="match status" value="1"/>
</dbReference>
<accession>A0ABP2IFQ4</accession>
<dbReference type="PROSITE" id="PS50850">
    <property type="entry name" value="MFS"/>
    <property type="match status" value="1"/>
</dbReference>
<evidence type="ECO:0000256" key="4">
    <source>
        <dbReference type="ARBA" id="ARBA00022989"/>
    </source>
</evidence>
<feature type="transmembrane region" description="Helical" evidence="6">
    <location>
        <begin position="374"/>
        <end position="395"/>
    </location>
</feature>
<evidence type="ECO:0000313" key="8">
    <source>
        <dbReference type="EMBL" id="EFG80430.1"/>
    </source>
</evidence>
<dbReference type="InterPro" id="IPR011701">
    <property type="entry name" value="MFS"/>
</dbReference>
<evidence type="ECO:0000256" key="3">
    <source>
        <dbReference type="ARBA" id="ARBA00022692"/>
    </source>
</evidence>
<keyword evidence="2" id="KW-0813">Transport</keyword>
<feature type="transmembrane region" description="Helical" evidence="6">
    <location>
        <begin position="293"/>
        <end position="313"/>
    </location>
</feature>
<dbReference type="Pfam" id="PF07690">
    <property type="entry name" value="MFS_1"/>
    <property type="match status" value="2"/>
</dbReference>
<evidence type="ECO:0000256" key="5">
    <source>
        <dbReference type="ARBA" id="ARBA00023136"/>
    </source>
</evidence>
<evidence type="ECO:0000256" key="6">
    <source>
        <dbReference type="SAM" id="Phobius"/>
    </source>
</evidence>
<protein>
    <submittedName>
        <fullName evidence="8">Transporter, major facilitator family protein</fullName>
    </submittedName>
</protein>
<dbReference type="EMBL" id="ADNS01000031">
    <property type="protein sequence ID" value="EFG80430.1"/>
    <property type="molecule type" value="Genomic_DNA"/>
</dbReference>
<dbReference type="InterPro" id="IPR020846">
    <property type="entry name" value="MFS_dom"/>
</dbReference>
<name>A0ABP2IFQ4_CORAM</name>
<feature type="domain" description="Major facilitator superfamily (MFS) profile" evidence="7">
    <location>
        <begin position="31"/>
        <end position="466"/>
    </location>
</feature>
<proteinExistence type="predicted"/>
<feature type="transmembrane region" description="Helical" evidence="6">
    <location>
        <begin position="122"/>
        <end position="143"/>
    </location>
</feature>
<keyword evidence="9" id="KW-1185">Reference proteome</keyword>
<dbReference type="Gene3D" id="1.20.1720.10">
    <property type="entry name" value="Multidrug resistance protein D"/>
    <property type="match status" value="1"/>
</dbReference>
<feature type="transmembrane region" description="Helical" evidence="6">
    <location>
        <begin position="442"/>
        <end position="463"/>
    </location>
</feature>
<dbReference type="SUPFAM" id="SSF103473">
    <property type="entry name" value="MFS general substrate transporter"/>
    <property type="match status" value="1"/>
</dbReference>
<feature type="transmembrane region" description="Helical" evidence="6">
    <location>
        <begin position="155"/>
        <end position="177"/>
    </location>
</feature>
<comment type="subcellular location">
    <subcellularLocation>
        <location evidence="1">Cell membrane</location>
        <topology evidence="1">Multi-pass membrane protein</topology>
    </subcellularLocation>
</comment>
<dbReference type="Proteomes" id="UP000006015">
    <property type="component" value="Unassembled WGS sequence"/>
</dbReference>
<feature type="transmembrane region" description="Helical" evidence="6">
    <location>
        <begin position="96"/>
        <end position="116"/>
    </location>
</feature>
<organism evidence="8 9">
    <name type="scientific">Corynebacterium ammoniagenes DSM 20306</name>
    <dbReference type="NCBI Taxonomy" id="649754"/>
    <lineage>
        <taxon>Bacteria</taxon>
        <taxon>Bacillati</taxon>
        <taxon>Actinomycetota</taxon>
        <taxon>Actinomycetes</taxon>
        <taxon>Mycobacteriales</taxon>
        <taxon>Corynebacteriaceae</taxon>
        <taxon>Corynebacterium</taxon>
    </lineage>
</organism>